<accession>A0AAU7XEP8</accession>
<organism evidence="1">
    <name type="scientific">Methyloraptor flagellatus</name>
    <dbReference type="NCBI Taxonomy" id="3162530"/>
    <lineage>
        <taxon>Bacteria</taxon>
        <taxon>Pseudomonadati</taxon>
        <taxon>Pseudomonadota</taxon>
        <taxon>Alphaproteobacteria</taxon>
        <taxon>Hyphomicrobiales</taxon>
        <taxon>Ancalomicrobiaceae</taxon>
        <taxon>Methyloraptor</taxon>
    </lineage>
</organism>
<dbReference type="RefSeq" id="WP_407050423.1">
    <property type="nucleotide sequence ID" value="NZ_CP158568.1"/>
</dbReference>
<protein>
    <recommendedName>
        <fullName evidence="2">GNAT family N-acetyltransferase</fullName>
    </recommendedName>
</protein>
<evidence type="ECO:0000313" key="1">
    <source>
        <dbReference type="EMBL" id="XBY45330.1"/>
    </source>
</evidence>
<evidence type="ECO:0008006" key="2">
    <source>
        <dbReference type="Google" id="ProtNLM"/>
    </source>
</evidence>
<dbReference type="EMBL" id="CP158568">
    <property type="protein sequence ID" value="XBY45330.1"/>
    <property type="molecule type" value="Genomic_DNA"/>
</dbReference>
<dbReference type="KEGG" id="mflg:ABS361_03335"/>
<sequence>MARARPAAGALDGLTRRLVRRLAPVEPNELHLTPIDTETFIAAAPALLESYALRPAWDADELGWLMAMARRRTTNGPLAFARLADRDGREAGLAAYFAAPGRMALVLNLLVPRGRQTDAAAQALLARLDAMGCAGARGMCQPREMDAWIRQPGVFFRPKGYLVCSSRHEAVRRAAERGDIYIGGLAGESWARLLGERF</sequence>
<proteinExistence type="predicted"/>
<name>A0AAU7XEP8_9HYPH</name>
<reference evidence="1" key="1">
    <citation type="submission" date="2024-06" db="EMBL/GenBank/DDBJ databases">
        <title>Methylostella associata gen. nov., sp. nov., a novel Ancalomicrobiaceae-affiliated facultatively methylotrophic bacteria that feed on methanotrophs of the genus Methylococcus.</title>
        <authorList>
            <person name="Saltykova V."/>
            <person name="Danilova O.V."/>
            <person name="Oshkin I.Y."/>
            <person name="Belova S.E."/>
            <person name="Pimenov N.V."/>
            <person name="Dedysh S.N."/>
        </authorList>
    </citation>
    <scope>NUCLEOTIDE SEQUENCE</scope>
    <source>
        <strain evidence="1">S20</strain>
    </source>
</reference>
<dbReference type="AlphaFoldDB" id="A0AAU7XEP8"/>
<gene>
    <name evidence="1" type="ORF">ABS361_03335</name>
</gene>